<accession>A0A9Q3HPN8</accession>
<evidence type="ECO:0000256" key="1">
    <source>
        <dbReference type="SAM" id="MobiDB-lite"/>
    </source>
</evidence>
<proteinExistence type="predicted"/>
<evidence type="ECO:0000313" key="3">
    <source>
        <dbReference type="Proteomes" id="UP000765509"/>
    </source>
</evidence>
<sequence>TILQQQQSSFDDHGPPEIEAFQCLSLFMKDISIVTGHLSKMMTSNYSFNYSTSCRWGRKPTTWSEAWSRNNITNSSSNTAYNTAFKPFVPDPDINRQSHFTYESGSPQNSSAPLRITTSISTKKNFSREGYSINFDSQKFKAKTMEKDKNPTTKTTISNDNRPLSCNQPETSNNEIYNIKEEKSQPTTSSASSRINKIELATIDTTINKNEEETILN</sequence>
<dbReference type="AlphaFoldDB" id="A0A9Q3HPN8"/>
<feature type="region of interest" description="Disordered" evidence="1">
    <location>
        <begin position="146"/>
        <end position="173"/>
    </location>
</feature>
<protein>
    <submittedName>
        <fullName evidence="2">Uncharacterized protein</fullName>
    </submittedName>
</protein>
<keyword evidence="3" id="KW-1185">Reference proteome</keyword>
<comment type="caution">
    <text evidence="2">The sequence shown here is derived from an EMBL/GenBank/DDBJ whole genome shotgun (WGS) entry which is preliminary data.</text>
</comment>
<dbReference type="EMBL" id="AVOT02020864">
    <property type="protein sequence ID" value="MBW0509290.1"/>
    <property type="molecule type" value="Genomic_DNA"/>
</dbReference>
<evidence type="ECO:0000313" key="2">
    <source>
        <dbReference type="EMBL" id="MBW0509290.1"/>
    </source>
</evidence>
<reference evidence="2" key="1">
    <citation type="submission" date="2021-03" db="EMBL/GenBank/DDBJ databases">
        <title>Draft genome sequence of rust myrtle Austropuccinia psidii MF-1, a brazilian biotype.</title>
        <authorList>
            <person name="Quecine M.C."/>
            <person name="Pachon D.M.R."/>
            <person name="Bonatelli M.L."/>
            <person name="Correr F.H."/>
            <person name="Franceschini L.M."/>
            <person name="Leite T.F."/>
            <person name="Margarido G.R.A."/>
            <person name="Almeida C.A."/>
            <person name="Ferrarezi J.A."/>
            <person name="Labate C.A."/>
        </authorList>
    </citation>
    <scope>NUCLEOTIDE SEQUENCE</scope>
    <source>
        <strain evidence="2">MF-1</strain>
    </source>
</reference>
<name>A0A9Q3HPN8_9BASI</name>
<gene>
    <name evidence="2" type="ORF">O181_049005</name>
</gene>
<feature type="non-terminal residue" evidence="2">
    <location>
        <position position="1"/>
    </location>
</feature>
<feature type="compositionally biased region" description="Polar residues" evidence="1">
    <location>
        <begin position="152"/>
        <end position="173"/>
    </location>
</feature>
<organism evidence="2 3">
    <name type="scientific">Austropuccinia psidii MF-1</name>
    <dbReference type="NCBI Taxonomy" id="1389203"/>
    <lineage>
        <taxon>Eukaryota</taxon>
        <taxon>Fungi</taxon>
        <taxon>Dikarya</taxon>
        <taxon>Basidiomycota</taxon>
        <taxon>Pucciniomycotina</taxon>
        <taxon>Pucciniomycetes</taxon>
        <taxon>Pucciniales</taxon>
        <taxon>Sphaerophragmiaceae</taxon>
        <taxon>Austropuccinia</taxon>
    </lineage>
</organism>
<dbReference type="Proteomes" id="UP000765509">
    <property type="component" value="Unassembled WGS sequence"/>
</dbReference>